<organism evidence="1">
    <name type="scientific">marine sediment metagenome</name>
    <dbReference type="NCBI Taxonomy" id="412755"/>
    <lineage>
        <taxon>unclassified sequences</taxon>
        <taxon>metagenomes</taxon>
        <taxon>ecological metagenomes</taxon>
    </lineage>
</organism>
<gene>
    <name evidence="1" type="ORF">LCGC14_2873840</name>
</gene>
<dbReference type="EMBL" id="LAZR01055872">
    <property type="protein sequence ID" value="KKK75426.1"/>
    <property type="molecule type" value="Genomic_DNA"/>
</dbReference>
<accession>A0A0F9ATD2</accession>
<name>A0A0F9ATD2_9ZZZZ</name>
<feature type="non-terminal residue" evidence="1">
    <location>
        <position position="48"/>
    </location>
</feature>
<comment type="caution">
    <text evidence="1">The sequence shown here is derived from an EMBL/GenBank/DDBJ whole genome shotgun (WGS) entry which is preliminary data.</text>
</comment>
<protein>
    <submittedName>
        <fullName evidence="1">Uncharacterized protein</fullName>
    </submittedName>
</protein>
<reference evidence="1" key="1">
    <citation type="journal article" date="2015" name="Nature">
        <title>Complex archaea that bridge the gap between prokaryotes and eukaryotes.</title>
        <authorList>
            <person name="Spang A."/>
            <person name="Saw J.H."/>
            <person name="Jorgensen S.L."/>
            <person name="Zaremba-Niedzwiedzka K."/>
            <person name="Martijn J."/>
            <person name="Lind A.E."/>
            <person name="van Eijk R."/>
            <person name="Schleper C."/>
            <person name="Guy L."/>
            <person name="Ettema T.J."/>
        </authorList>
    </citation>
    <scope>NUCLEOTIDE SEQUENCE</scope>
</reference>
<dbReference type="AlphaFoldDB" id="A0A0F9ATD2"/>
<proteinExistence type="predicted"/>
<evidence type="ECO:0000313" key="1">
    <source>
        <dbReference type="EMBL" id="KKK75426.1"/>
    </source>
</evidence>
<sequence length="48" mass="5235">MSKKLMYLFSVVLVLVFATGVESADPFEQDPGPDGIVSVEAENFDDNI</sequence>